<dbReference type="AlphaFoldDB" id="A0A813IVF6"/>
<feature type="compositionally biased region" description="Basic and acidic residues" evidence="1">
    <location>
        <begin position="96"/>
        <end position="114"/>
    </location>
</feature>
<evidence type="ECO:0000256" key="1">
    <source>
        <dbReference type="SAM" id="MobiDB-lite"/>
    </source>
</evidence>
<sequence>VWVLDDETDTGKWASAQPQSRVVDKAGRDAYLCAEYNWDGEYYVQDFGPQHVRKLGEKKTVMQLLSQAAPMATGELESTKVFRKDGNRDLDDTKVVKKNAEQDLDDTKVYEGHKRAGNGRDTGGGLSSFLED</sequence>
<protein>
    <submittedName>
        <fullName evidence="2">Uncharacterized protein</fullName>
    </submittedName>
</protein>
<comment type="caution">
    <text evidence="2">The sequence shown here is derived from an EMBL/GenBank/DDBJ whole genome shotgun (WGS) entry which is preliminary data.</text>
</comment>
<feature type="non-terminal residue" evidence="2">
    <location>
        <position position="1"/>
    </location>
</feature>
<organism evidence="2 3">
    <name type="scientific">Polarella glacialis</name>
    <name type="common">Dinoflagellate</name>
    <dbReference type="NCBI Taxonomy" id="89957"/>
    <lineage>
        <taxon>Eukaryota</taxon>
        <taxon>Sar</taxon>
        <taxon>Alveolata</taxon>
        <taxon>Dinophyceae</taxon>
        <taxon>Suessiales</taxon>
        <taxon>Suessiaceae</taxon>
        <taxon>Polarella</taxon>
    </lineage>
</organism>
<evidence type="ECO:0000313" key="3">
    <source>
        <dbReference type="Proteomes" id="UP000626109"/>
    </source>
</evidence>
<gene>
    <name evidence="2" type="ORF">PGLA2088_LOCUS12692</name>
</gene>
<feature type="region of interest" description="Disordered" evidence="1">
    <location>
        <begin position="96"/>
        <end position="132"/>
    </location>
</feature>
<dbReference type="Proteomes" id="UP000626109">
    <property type="component" value="Unassembled WGS sequence"/>
</dbReference>
<dbReference type="EMBL" id="CAJNNW010015018">
    <property type="protein sequence ID" value="CAE8657224.1"/>
    <property type="molecule type" value="Genomic_DNA"/>
</dbReference>
<reference evidence="2" key="1">
    <citation type="submission" date="2021-02" db="EMBL/GenBank/DDBJ databases">
        <authorList>
            <person name="Dougan E. K."/>
            <person name="Rhodes N."/>
            <person name="Thang M."/>
            <person name="Chan C."/>
        </authorList>
    </citation>
    <scope>NUCLEOTIDE SEQUENCE</scope>
</reference>
<name>A0A813IVF6_POLGL</name>
<accession>A0A813IVF6</accession>
<proteinExistence type="predicted"/>
<evidence type="ECO:0000313" key="2">
    <source>
        <dbReference type="EMBL" id="CAE8657224.1"/>
    </source>
</evidence>